<gene>
    <name evidence="1" type="ORF">WN48_07793</name>
</gene>
<sequence>MTRCTKSEVNLKSTAYNQNGQNYFEQLTAYNSMSAHLRRILLAKCVVDARNKTYMRKKKQICKEIVWKPRFAKTEITNNIIDKLAYDTSYHPVDFLKMNCDLNYFCQCETHKLFTTCYNYDVICSRPKLHDHVVCPNFPMSKTNDSEQAILNSKDIEQQSDTQSIANHKKLFNPSSVKTTFKIQNRHEGNSIFYESGSDFLSQNNQLSSEVSTSRSSRNYETTQGRSNLVDNQKLHIIDEEAKYAKFMYEITHEIVLNGLYTDEELQEVFKKHIEKNKTVLDMNRMMYEIYQLKLTLNITNNSEDEELEDLVYIQQLRISNFRPPTPPKVLNEDKITEKLSSYKKLDEIKRDSLRKNHKSVVLIDANPELRVTERDVLTSLIEADINPEQAEKIYRKLSYRSKDIISLVYGISDEYEAKENDRLNFNSTESYNVHKADERKVSSITDNAQV</sequence>
<evidence type="ECO:0000313" key="1">
    <source>
        <dbReference type="EMBL" id="OAD54429.1"/>
    </source>
</evidence>
<dbReference type="Proteomes" id="UP000250275">
    <property type="component" value="Unassembled WGS sequence"/>
</dbReference>
<dbReference type="PANTHER" id="PTHR14917:SF4">
    <property type="entry name" value="SPERMATOGENESIS-ASSOCIATED 7"/>
    <property type="match status" value="1"/>
</dbReference>
<accession>A0A310SLJ5</accession>
<name>A0A310SLJ5_9HYME</name>
<keyword evidence="2" id="KW-1185">Reference proteome</keyword>
<dbReference type="GO" id="GO:0036064">
    <property type="term" value="C:ciliary basal body"/>
    <property type="evidence" value="ECO:0007669"/>
    <property type="project" value="TreeGrafter"/>
</dbReference>
<proteinExistence type="predicted"/>
<organism evidence="1 2">
    <name type="scientific">Eufriesea mexicana</name>
    <dbReference type="NCBI Taxonomy" id="516756"/>
    <lineage>
        <taxon>Eukaryota</taxon>
        <taxon>Metazoa</taxon>
        <taxon>Ecdysozoa</taxon>
        <taxon>Arthropoda</taxon>
        <taxon>Hexapoda</taxon>
        <taxon>Insecta</taxon>
        <taxon>Pterygota</taxon>
        <taxon>Neoptera</taxon>
        <taxon>Endopterygota</taxon>
        <taxon>Hymenoptera</taxon>
        <taxon>Apocrita</taxon>
        <taxon>Aculeata</taxon>
        <taxon>Apoidea</taxon>
        <taxon>Anthophila</taxon>
        <taxon>Apidae</taxon>
        <taxon>Eufriesea</taxon>
    </lineage>
</organism>
<dbReference type="Pfam" id="PF15244">
    <property type="entry name" value="HSD3"/>
    <property type="match status" value="1"/>
</dbReference>
<evidence type="ECO:0008006" key="3">
    <source>
        <dbReference type="Google" id="ProtNLM"/>
    </source>
</evidence>
<dbReference type="GO" id="GO:0000226">
    <property type="term" value="P:microtubule cytoskeleton organization"/>
    <property type="evidence" value="ECO:0007669"/>
    <property type="project" value="TreeGrafter"/>
</dbReference>
<dbReference type="AlphaFoldDB" id="A0A310SLJ5"/>
<dbReference type="PANTHER" id="PTHR14917">
    <property type="entry name" value="SPERMATOGENESIS-ASSOCIATED PROTEIN 7"/>
    <property type="match status" value="1"/>
</dbReference>
<dbReference type="EMBL" id="KQ764717">
    <property type="protein sequence ID" value="OAD54429.1"/>
    <property type="molecule type" value="Genomic_DNA"/>
</dbReference>
<dbReference type="GO" id="GO:0005930">
    <property type="term" value="C:axoneme"/>
    <property type="evidence" value="ECO:0007669"/>
    <property type="project" value="TreeGrafter"/>
</dbReference>
<protein>
    <recommendedName>
        <fullName evidence="3">Spermatogenesis-associated protein 7 like protein</fullName>
    </recommendedName>
</protein>
<dbReference type="OrthoDB" id="6263678at2759"/>
<evidence type="ECO:0000313" key="2">
    <source>
        <dbReference type="Proteomes" id="UP000250275"/>
    </source>
</evidence>
<dbReference type="InterPro" id="IPR029357">
    <property type="entry name" value="SPATA7"/>
</dbReference>
<reference evidence="1 2" key="1">
    <citation type="submission" date="2015-07" db="EMBL/GenBank/DDBJ databases">
        <title>The genome of Eufriesea mexicana.</title>
        <authorList>
            <person name="Pan H."/>
            <person name="Kapheim K."/>
        </authorList>
    </citation>
    <scope>NUCLEOTIDE SEQUENCE [LARGE SCALE GENOMIC DNA]</scope>
    <source>
        <strain evidence="1">0111107269</strain>
        <tissue evidence="1">Whole body</tissue>
    </source>
</reference>